<evidence type="ECO:0008006" key="4">
    <source>
        <dbReference type="Google" id="ProtNLM"/>
    </source>
</evidence>
<keyword evidence="1" id="KW-0175">Coiled coil</keyword>
<comment type="caution">
    <text evidence="2">The sequence shown here is derived from an EMBL/GenBank/DDBJ whole genome shotgun (WGS) entry which is preliminary data.</text>
</comment>
<name>A0A073IGD4_9RHOB</name>
<protein>
    <recommendedName>
        <fullName evidence="4">Plasmid recombination enzyme</fullName>
    </recommendedName>
</protein>
<dbReference type="RefSeq" id="WP_025060561.1">
    <property type="nucleotide sequence ID" value="NZ_JAMC01000006.1"/>
</dbReference>
<dbReference type="AlphaFoldDB" id="A0A073IGD4"/>
<proteinExistence type="predicted"/>
<dbReference type="eggNOG" id="COG1196">
    <property type="taxonomic scope" value="Bacteria"/>
</dbReference>
<dbReference type="STRING" id="1300350.Z948_3285"/>
<keyword evidence="3" id="KW-1185">Reference proteome</keyword>
<feature type="coiled-coil region" evidence="1">
    <location>
        <begin position="225"/>
        <end position="259"/>
    </location>
</feature>
<feature type="coiled-coil region" evidence="1">
    <location>
        <begin position="306"/>
        <end position="336"/>
    </location>
</feature>
<dbReference type="Gene3D" id="3.30.930.30">
    <property type="match status" value="1"/>
</dbReference>
<dbReference type="EMBL" id="JAMC01000006">
    <property type="protein sequence ID" value="KEJ88595.1"/>
    <property type="molecule type" value="Genomic_DNA"/>
</dbReference>
<gene>
    <name evidence="2" type="ORF">DSW25_15945</name>
</gene>
<accession>A0A073IGD4</accession>
<dbReference type="OrthoDB" id="7769439at2"/>
<dbReference type="CDD" id="cd17242">
    <property type="entry name" value="MobM_relaxase"/>
    <property type="match status" value="1"/>
</dbReference>
<reference evidence="2 3" key="1">
    <citation type="submission" date="2014-01" db="EMBL/GenBank/DDBJ databases">
        <title>Sulfitobacter donghicola JCM 14565 Genome Sequencing.</title>
        <authorList>
            <person name="Lai Q."/>
            <person name="Hong Z."/>
        </authorList>
    </citation>
    <scope>NUCLEOTIDE SEQUENCE [LARGE SCALE GENOMIC DNA]</scope>
    <source>
        <strain evidence="2 3">JCM 14565</strain>
    </source>
</reference>
<sequence>MTDTKQNTRPDAAASNPNAVSVRIEPKAMVKAKFQRRHDFRIGKQPAYVDGDRTELNRHLMELRPLPDIQRENEALRKRAGRTRKMKSNAAVVTAGIVTFGHTAQEVFNRLPEELQDRAFRELAQEIAVLLKTSLEALVVHLDETAIHAHFTLRAYNDDGEPISNATRLGDMSALQDLAAEVMQRYAPEIERGNKKQARLKAGANYSDTLHRTVKQLHEDLPLEKAMLEAEIEAMSQEINEQKASVAKTQRHLAKLEAKSVLTEKEIKRKETYSKRLEKKQVAMAENMERLKAGQIALATTMAQEAEAIEVEKQAVKTERQEVQEQMAAARAAKETYDRGVDAIEAVLTEAENETLVYNPDTGETTMQDPTPLKGTPPKLQTQIVNLAKRLAFVESNLFARIFRLDEQISRIRAFLTRNDLPPEVKNEAQEIIIDAAEEEPGLG</sequence>
<organism evidence="2 3">
    <name type="scientific">Sulfitobacter donghicola DSW-25 = KCTC 12864 = JCM 14565</name>
    <dbReference type="NCBI Taxonomy" id="1300350"/>
    <lineage>
        <taxon>Bacteria</taxon>
        <taxon>Pseudomonadati</taxon>
        <taxon>Pseudomonadota</taxon>
        <taxon>Alphaproteobacteria</taxon>
        <taxon>Rhodobacterales</taxon>
        <taxon>Roseobacteraceae</taxon>
        <taxon>Sulfitobacter</taxon>
    </lineage>
</organism>
<dbReference type="Proteomes" id="UP000027734">
    <property type="component" value="Unassembled WGS sequence"/>
</dbReference>
<evidence type="ECO:0000256" key="1">
    <source>
        <dbReference type="SAM" id="Coils"/>
    </source>
</evidence>
<evidence type="ECO:0000313" key="2">
    <source>
        <dbReference type="EMBL" id="KEJ88595.1"/>
    </source>
</evidence>
<evidence type="ECO:0000313" key="3">
    <source>
        <dbReference type="Proteomes" id="UP000027734"/>
    </source>
</evidence>